<accession>A0ABW1TUG5</accession>
<reference evidence="2" key="1">
    <citation type="journal article" date="2019" name="Int. J. Syst. Evol. Microbiol.">
        <title>The Global Catalogue of Microorganisms (GCM) 10K type strain sequencing project: providing services to taxonomists for standard genome sequencing and annotation.</title>
        <authorList>
            <consortium name="The Broad Institute Genomics Platform"/>
            <consortium name="The Broad Institute Genome Sequencing Center for Infectious Disease"/>
            <person name="Wu L."/>
            <person name="Ma J."/>
        </authorList>
    </citation>
    <scope>NUCLEOTIDE SEQUENCE [LARGE SCALE GENOMIC DNA]</scope>
    <source>
        <strain evidence="2">CCUG 39402</strain>
    </source>
</reference>
<dbReference type="RefSeq" id="WP_371435670.1">
    <property type="nucleotide sequence ID" value="NZ_JBHSRS010000013.1"/>
</dbReference>
<dbReference type="Proteomes" id="UP001596270">
    <property type="component" value="Unassembled WGS sequence"/>
</dbReference>
<comment type="caution">
    <text evidence="1">The sequence shown here is derived from an EMBL/GenBank/DDBJ whole genome shotgun (WGS) entry which is preliminary data.</text>
</comment>
<sequence length="70" mass="8099">MTTDPNPEFAEQKVRKDYEAWCSTYVHVWSDLSKGVFDRDAVQKAADEHWQRSPQSNPVEVAATEFIKVK</sequence>
<gene>
    <name evidence="1" type="ORF">ACFQND_05590</name>
</gene>
<proteinExistence type="predicted"/>
<protein>
    <submittedName>
        <fullName evidence="1">Uncharacterized protein</fullName>
    </submittedName>
</protein>
<keyword evidence="2" id="KW-1185">Reference proteome</keyword>
<dbReference type="EMBL" id="JBHSRS010000013">
    <property type="protein sequence ID" value="MFC6280702.1"/>
    <property type="molecule type" value="Genomic_DNA"/>
</dbReference>
<name>A0ABW1TUG5_9BURK</name>
<evidence type="ECO:0000313" key="2">
    <source>
        <dbReference type="Proteomes" id="UP001596270"/>
    </source>
</evidence>
<evidence type="ECO:0000313" key="1">
    <source>
        <dbReference type="EMBL" id="MFC6280702.1"/>
    </source>
</evidence>
<organism evidence="1 2">
    <name type="scientific">Polaromonas aquatica</name>
    <dbReference type="NCBI Taxonomy" id="332657"/>
    <lineage>
        <taxon>Bacteria</taxon>
        <taxon>Pseudomonadati</taxon>
        <taxon>Pseudomonadota</taxon>
        <taxon>Betaproteobacteria</taxon>
        <taxon>Burkholderiales</taxon>
        <taxon>Comamonadaceae</taxon>
        <taxon>Polaromonas</taxon>
    </lineage>
</organism>